<keyword evidence="1" id="KW-0472">Membrane</keyword>
<gene>
    <name evidence="2" type="primary">nadD</name>
    <name evidence="2" type="ORF">g.52519</name>
</gene>
<keyword evidence="1" id="KW-1133">Transmembrane helix</keyword>
<accession>A0A0A1XF38</accession>
<dbReference type="AlphaFoldDB" id="A0A0A1XF38"/>
<organism evidence="2">
    <name type="scientific">Zeugodacus cucurbitae</name>
    <name type="common">Melon fruit fly</name>
    <name type="synonym">Bactrocera cucurbitae</name>
    <dbReference type="NCBI Taxonomy" id="28588"/>
    <lineage>
        <taxon>Eukaryota</taxon>
        <taxon>Metazoa</taxon>
        <taxon>Ecdysozoa</taxon>
        <taxon>Arthropoda</taxon>
        <taxon>Hexapoda</taxon>
        <taxon>Insecta</taxon>
        <taxon>Pterygota</taxon>
        <taxon>Neoptera</taxon>
        <taxon>Endopterygota</taxon>
        <taxon>Diptera</taxon>
        <taxon>Brachycera</taxon>
        <taxon>Muscomorpha</taxon>
        <taxon>Tephritoidea</taxon>
        <taxon>Tephritidae</taxon>
        <taxon>Zeugodacus</taxon>
        <taxon>Zeugodacus</taxon>
    </lineage>
</organism>
<feature type="transmembrane region" description="Helical" evidence="1">
    <location>
        <begin position="205"/>
        <end position="224"/>
    </location>
</feature>
<proteinExistence type="predicted"/>
<reference evidence="2" key="1">
    <citation type="submission" date="2014-11" db="EMBL/GenBank/DDBJ databases">
        <authorList>
            <person name="Geib S."/>
        </authorList>
    </citation>
    <scope>NUCLEOTIDE SEQUENCE</scope>
</reference>
<dbReference type="GO" id="GO:0016779">
    <property type="term" value="F:nucleotidyltransferase activity"/>
    <property type="evidence" value="ECO:0007669"/>
    <property type="project" value="UniProtKB-KW"/>
</dbReference>
<sequence>MLPTTAFRRRNGYEDLDKCNQSLEEYLSSIQVCVATPTTTTTAPSLGQQKQQTNRIFSISDTALNLAPTDAHTNTLAAPLCCLSQQQSTSHASHNQSTLSLNNGISLGSIVLLPSQVPSPTRTTQSYANQQQRRYAPVCAAKMWELFYMRKANFRLLCFALFYCVYLAIGSVCFQIAETPVEESLRSAVRLLRTEFLLKYPQISGKFYLCKSICLLNISLPFWGRSTPKRRRTSVRECIFRW</sequence>
<keyword evidence="2" id="KW-0808">Transferase</keyword>
<dbReference type="EMBL" id="GBXI01004720">
    <property type="protein sequence ID" value="JAD09572.1"/>
    <property type="molecule type" value="Transcribed_RNA"/>
</dbReference>
<keyword evidence="2" id="KW-0548">Nucleotidyltransferase</keyword>
<evidence type="ECO:0000313" key="2">
    <source>
        <dbReference type="EMBL" id="JAD09572.1"/>
    </source>
</evidence>
<reference evidence="2" key="2">
    <citation type="journal article" date="2015" name="Gigascience">
        <title>Reconstructing a comprehensive transcriptome assembly of a white-pupal translocated strain of the pest fruit fly Bactrocera cucurbitae.</title>
        <authorList>
            <person name="Sim S.B."/>
            <person name="Calla B."/>
            <person name="Hall B."/>
            <person name="DeRego T."/>
            <person name="Geib S.M."/>
        </authorList>
    </citation>
    <scope>NUCLEOTIDE SEQUENCE</scope>
</reference>
<protein>
    <submittedName>
        <fullName evidence="2">Probable nicotinate-nucleotide adenylyltransferase</fullName>
    </submittedName>
</protein>
<evidence type="ECO:0000256" key="1">
    <source>
        <dbReference type="SAM" id="Phobius"/>
    </source>
</evidence>
<feature type="transmembrane region" description="Helical" evidence="1">
    <location>
        <begin position="156"/>
        <end position="177"/>
    </location>
</feature>
<keyword evidence="1" id="KW-0812">Transmembrane</keyword>
<name>A0A0A1XF38_ZEUCU</name>